<dbReference type="EMBL" id="JX100810">
    <property type="protein sequence ID" value="AFU88304.1"/>
    <property type="molecule type" value="Genomic_DNA"/>
</dbReference>
<sequence>MRKTQLLLAIGFICAFMAGAIVGRISTRDFPVAVSVR</sequence>
<gene>
    <name evidence="1" type="ORF">CcrColossus_gp434</name>
</gene>
<keyword evidence="2" id="KW-1185">Reference proteome</keyword>
<name>K4JSI0_9CAUD</name>
<dbReference type="RefSeq" id="YP_006988668.1">
    <property type="nucleotide sequence ID" value="NC_019406.1"/>
</dbReference>
<organism evidence="1 2">
    <name type="scientific">Caulobacter phage CcrColossus</name>
    <dbReference type="NCBI Taxonomy" id="1211640"/>
    <lineage>
        <taxon>Viruses</taxon>
        <taxon>Duplodnaviria</taxon>
        <taxon>Heunggongvirae</taxon>
        <taxon>Uroviricota</taxon>
        <taxon>Caudoviricetes</taxon>
        <taxon>Jeanschmidtviridae</taxon>
        <taxon>Colossusvirus</taxon>
        <taxon>Colossusvirus colossus</taxon>
    </lineage>
</organism>
<dbReference type="GeneID" id="13995362"/>
<protein>
    <submittedName>
        <fullName evidence="1">Uncharacterized protein</fullName>
    </submittedName>
</protein>
<evidence type="ECO:0000313" key="1">
    <source>
        <dbReference type="EMBL" id="AFU88304.1"/>
    </source>
</evidence>
<evidence type="ECO:0000313" key="2">
    <source>
        <dbReference type="Proteomes" id="UP000000463"/>
    </source>
</evidence>
<dbReference type="KEGG" id="vg:13995362"/>
<reference evidence="1 2" key="1">
    <citation type="journal article" date="2012" name="BMC Genomics">
        <title>The Caulobacter crescentus phage phiCbK: genomics of a canonical phage.</title>
        <authorList>
            <person name="Gill J.J."/>
            <person name="Berry J.D."/>
            <person name="Russell W.K."/>
            <person name="Lessor L."/>
            <person name="Escobar Garcia D.A."/>
            <person name="Hernandez D."/>
            <person name="Kane A."/>
            <person name="Keene J."/>
            <person name="Maddox M."/>
            <person name="Martin R."/>
            <person name="Mohan S."/>
            <person name="Thorn A.M."/>
            <person name="Russell D.H."/>
            <person name="Young R."/>
        </authorList>
    </citation>
    <scope>NUCLEOTIDE SEQUENCE [LARGE SCALE GENOMIC DNA]</scope>
</reference>
<accession>K4JSI0</accession>
<dbReference type="Proteomes" id="UP000000463">
    <property type="component" value="Segment"/>
</dbReference>
<proteinExistence type="predicted"/>